<feature type="domain" description="Phosphoadenosine phosphosulphate reductase" evidence="1">
    <location>
        <begin position="21"/>
        <end position="113"/>
    </location>
</feature>
<dbReference type="Proteomes" id="UP000001299">
    <property type="component" value="Plasmid pCY360"/>
</dbReference>
<keyword evidence="3" id="KW-1185">Reference proteome</keyword>
<keyword evidence="2" id="KW-0614">Plasmid</keyword>
<dbReference type="Pfam" id="PF01507">
    <property type="entry name" value="PAPS_reduct"/>
    <property type="match status" value="2"/>
</dbReference>
<dbReference type="EMBL" id="CP001812">
    <property type="protein sequence ID" value="ADL36136.1"/>
    <property type="molecule type" value="Genomic_DNA"/>
</dbReference>
<dbReference type="InterPro" id="IPR002500">
    <property type="entry name" value="PAPS_reduct_dom"/>
</dbReference>
<dbReference type="InterPro" id="IPR050128">
    <property type="entry name" value="Sulfate_adenylyltrnsfr_sub2"/>
</dbReference>
<dbReference type="HOGENOM" id="CLU_745305_0_0_9"/>
<dbReference type="PANTHER" id="PTHR43196:SF2">
    <property type="entry name" value="PHOSPHOADENOSINE PHOSPHOSULFATE REDUCTASE"/>
    <property type="match status" value="1"/>
</dbReference>
<sequence length="371" mass="42951">MLLDRLQKIESVINQYGEDKFAISFSGGKDSTVLSALVDLALGPQNLIPRVYVNTGIELHMVRDFVFDMAKHDKRVEIIKPQVPIKPMLEKEGYPFKSKAHAHYVDRYNRLGMCDSIKSYLGEGKWGPKYCCPKSLKYQFTPEFKDRLKLSDACCLNMKEKPLIKWGIEHNRPISMVGVMRDEGGRRERATCLAFEGGKLKRFQPLSVITKEWEEWFIKEYKIEICPIYLPPYNRTRTGCVGCPFSLDLENAEGTGELQMLEKFFPAERKQAEIIWGKVYDEYRRLGYRLKDEQKTNVWIRFDDIAAYNSFKKIFEQITSMIPQGESNCYIYLEKEHVYKPINIDPYYIASLADKLAGTFGSENIALSSKS</sequence>
<organism evidence="2 3">
    <name type="scientific">Butyrivibrio proteoclasticus (strain ATCC 51982 / DSM 14932 / B316)</name>
    <name type="common">Clostridium proteoclasticum</name>
    <dbReference type="NCBI Taxonomy" id="515622"/>
    <lineage>
        <taxon>Bacteria</taxon>
        <taxon>Bacillati</taxon>
        <taxon>Bacillota</taxon>
        <taxon>Clostridia</taxon>
        <taxon>Lachnospirales</taxon>
        <taxon>Lachnospiraceae</taxon>
        <taxon>Butyrivibrio</taxon>
    </lineage>
</organism>
<gene>
    <name evidence="2" type="ordered locus">bpr_II198</name>
</gene>
<dbReference type="Gene3D" id="3.40.50.620">
    <property type="entry name" value="HUPs"/>
    <property type="match status" value="1"/>
</dbReference>
<proteinExistence type="predicted"/>
<dbReference type="GO" id="GO:0003824">
    <property type="term" value="F:catalytic activity"/>
    <property type="evidence" value="ECO:0007669"/>
    <property type="project" value="InterPro"/>
</dbReference>
<dbReference type="KEGG" id="bpb:bpr_II198"/>
<geneLocation type="plasmid" evidence="2 3">
    <name>pCY360</name>
</geneLocation>
<reference evidence="2 3" key="1">
    <citation type="journal article" date="2010" name="PLoS ONE">
        <title>The glycobiome of the rumen bacterium Butyrivibrio proteoclasticus B316(T) highlights adaptation to a polysaccharide-rich environment.</title>
        <authorList>
            <person name="Kelly W.J."/>
            <person name="Leahy S.C."/>
            <person name="Altermann E."/>
            <person name="Yeoman C.J."/>
            <person name="Dunne J.C."/>
            <person name="Kong Z."/>
            <person name="Pacheco D.M."/>
            <person name="Li D."/>
            <person name="Noel S.J."/>
            <person name="Moon C.D."/>
            <person name="Cookson A.L."/>
            <person name="Attwood G.T."/>
        </authorList>
    </citation>
    <scope>NUCLEOTIDE SEQUENCE [LARGE SCALE GENOMIC DNA]</scope>
    <source>
        <strain evidence="3">ATCC 51982 / DSM 14932 / B316</strain>
        <plasmid evidence="3">Plasmid pCY360</plasmid>
    </source>
</reference>
<accession>E0S404</accession>
<protein>
    <submittedName>
        <fullName evidence="2">Phosphoadenosine phosphosulfate reductase family protein</fullName>
    </submittedName>
</protein>
<evidence type="ECO:0000313" key="2">
    <source>
        <dbReference type="EMBL" id="ADL36136.1"/>
    </source>
</evidence>
<feature type="domain" description="Phosphoadenosine phosphosulphate reductase" evidence="1">
    <location>
        <begin position="149"/>
        <end position="244"/>
    </location>
</feature>
<dbReference type="RefSeq" id="WP_013282785.1">
    <property type="nucleotide sequence ID" value="NC_014389.1"/>
</dbReference>
<evidence type="ECO:0000313" key="3">
    <source>
        <dbReference type="Proteomes" id="UP000001299"/>
    </source>
</evidence>
<dbReference type="AlphaFoldDB" id="E0S404"/>
<evidence type="ECO:0000259" key="1">
    <source>
        <dbReference type="Pfam" id="PF01507"/>
    </source>
</evidence>
<dbReference type="SUPFAM" id="SSF52402">
    <property type="entry name" value="Adenine nucleotide alpha hydrolases-like"/>
    <property type="match status" value="1"/>
</dbReference>
<name>E0S404_BUTPB</name>
<dbReference type="PANTHER" id="PTHR43196">
    <property type="entry name" value="SULFATE ADENYLYLTRANSFERASE SUBUNIT 2"/>
    <property type="match status" value="1"/>
</dbReference>
<dbReference type="InterPro" id="IPR014729">
    <property type="entry name" value="Rossmann-like_a/b/a_fold"/>
</dbReference>